<dbReference type="PROSITE" id="PS00018">
    <property type="entry name" value="EF_HAND_1"/>
    <property type="match status" value="1"/>
</dbReference>
<dbReference type="InterPro" id="IPR036439">
    <property type="entry name" value="Dockerin_dom_sf"/>
</dbReference>
<dbReference type="GO" id="GO:0000272">
    <property type="term" value="P:polysaccharide catabolic process"/>
    <property type="evidence" value="ECO:0007669"/>
    <property type="project" value="InterPro"/>
</dbReference>
<evidence type="ECO:0000313" key="2">
    <source>
        <dbReference type="EMBL" id="QDU71713.1"/>
    </source>
</evidence>
<feature type="chain" id="PRO_5021969648" description="Dockerin domain-containing protein" evidence="1">
    <location>
        <begin position="24"/>
        <end position="659"/>
    </location>
</feature>
<gene>
    <name evidence="2" type="ORF">Pan265_15660</name>
</gene>
<organism evidence="2 3">
    <name type="scientific">Mucisphaera calidilacus</name>
    <dbReference type="NCBI Taxonomy" id="2527982"/>
    <lineage>
        <taxon>Bacteria</taxon>
        <taxon>Pseudomonadati</taxon>
        <taxon>Planctomycetota</taxon>
        <taxon>Phycisphaerae</taxon>
        <taxon>Phycisphaerales</taxon>
        <taxon>Phycisphaeraceae</taxon>
        <taxon>Mucisphaera</taxon>
    </lineage>
</organism>
<dbReference type="Proteomes" id="UP000320386">
    <property type="component" value="Chromosome"/>
</dbReference>
<dbReference type="Gene3D" id="1.10.1330.10">
    <property type="entry name" value="Dockerin domain"/>
    <property type="match status" value="1"/>
</dbReference>
<dbReference type="Gene3D" id="3.40.390.10">
    <property type="entry name" value="Collagenase (Catalytic Domain)"/>
    <property type="match status" value="1"/>
</dbReference>
<dbReference type="SUPFAM" id="SSF63446">
    <property type="entry name" value="Type I dockerin domain"/>
    <property type="match status" value="2"/>
</dbReference>
<dbReference type="CDD" id="cd14254">
    <property type="entry name" value="Dockerin_II"/>
    <property type="match status" value="1"/>
</dbReference>
<dbReference type="GO" id="GO:0008237">
    <property type="term" value="F:metallopeptidase activity"/>
    <property type="evidence" value="ECO:0007669"/>
    <property type="project" value="InterPro"/>
</dbReference>
<dbReference type="OrthoDB" id="7783360at2"/>
<accession>A0A518BXL1</accession>
<dbReference type="PROSITE" id="PS51257">
    <property type="entry name" value="PROKAR_LIPOPROTEIN"/>
    <property type="match status" value="1"/>
</dbReference>
<dbReference type="SUPFAM" id="SSF55486">
    <property type="entry name" value="Metalloproteases ('zincins'), catalytic domain"/>
    <property type="match status" value="1"/>
</dbReference>
<dbReference type="InterPro" id="IPR024079">
    <property type="entry name" value="MetalloPept_cat_dom_sf"/>
</dbReference>
<evidence type="ECO:0008006" key="4">
    <source>
        <dbReference type="Google" id="ProtNLM"/>
    </source>
</evidence>
<keyword evidence="1" id="KW-0732">Signal</keyword>
<proteinExistence type="predicted"/>
<reference evidence="2 3" key="1">
    <citation type="submission" date="2019-02" db="EMBL/GenBank/DDBJ databases">
        <title>Deep-cultivation of Planctomycetes and their phenomic and genomic characterization uncovers novel biology.</title>
        <authorList>
            <person name="Wiegand S."/>
            <person name="Jogler M."/>
            <person name="Boedeker C."/>
            <person name="Pinto D."/>
            <person name="Vollmers J."/>
            <person name="Rivas-Marin E."/>
            <person name="Kohn T."/>
            <person name="Peeters S.H."/>
            <person name="Heuer A."/>
            <person name="Rast P."/>
            <person name="Oberbeckmann S."/>
            <person name="Bunk B."/>
            <person name="Jeske O."/>
            <person name="Meyerdierks A."/>
            <person name="Storesund J.E."/>
            <person name="Kallscheuer N."/>
            <person name="Luecker S."/>
            <person name="Lage O.M."/>
            <person name="Pohl T."/>
            <person name="Merkel B.J."/>
            <person name="Hornburger P."/>
            <person name="Mueller R.-W."/>
            <person name="Bruemmer F."/>
            <person name="Labrenz M."/>
            <person name="Spormann A.M."/>
            <person name="Op den Camp H."/>
            <person name="Overmann J."/>
            <person name="Amann R."/>
            <person name="Jetten M.S.M."/>
            <person name="Mascher T."/>
            <person name="Medema M.H."/>
            <person name="Devos D.P."/>
            <person name="Kaster A.-K."/>
            <person name="Ovreas L."/>
            <person name="Rohde M."/>
            <person name="Galperin M.Y."/>
            <person name="Jogler C."/>
        </authorList>
    </citation>
    <scope>NUCLEOTIDE SEQUENCE [LARGE SCALE GENOMIC DNA]</scope>
    <source>
        <strain evidence="2 3">Pan265</strain>
    </source>
</reference>
<name>A0A518BXL1_9BACT</name>
<protein>
    <recommendedName>
        <fullName evidence="4">Dockerin domain-containing protein</fullName>
    </recommendedName>
</protein>
<feature type="signal peptide" evidence="1">
    <location>
        <begin position="1"/>
        <end position="23"/>
    </location>
</feature>
<evidence type="ECO:0000313" key="3">
    <source>
        <dbReference type="Proteomes" id="UP000320386"/>
    </source>
</evidence>
<dbReference type="KEGG" id="mcad:Pan265_15660"/>
<evidence type="ECO:0000256" key="1">
    <source>
        <dbReference type="SAM" id="SignalP"/>
    </source>
</evidence>
<keyword evidence="3" id="KW-1185">Reference proteome</keyword>
<dbReference type="AlphaFoldDB" id="A0A518BXL1"/>
<dbReference type="RefSeq" id="WP_145445911.1">
    <property type="nucleotide sequence ID" value="NZ_CP036280.1"/>
</dbReference>
<dbReference type="InterPro" id="IPR018247">
    <property type="entry name" value="EF_Hand_1_Ca_BS"/>
</dbReference>
<dbReference type="EMBL" id="CP036280">
    <property type="protein sequence ID" value="QDU71713.1"/>
    <property type="molecule type" value="Genomic_DNA"/>
</dbReference>
<sequence precursor="true">MLRRSTGMLGAVIIGLACLPVGAAPLDDIAKETVTGRQTSPPNYGWNYGYDIEFEDGQLNVSMDIKLEFDEGISAEKQNALKDSWESGIESLWNNKFDVIKDGLWRFPINIEVNWVDPHHTVRVRQGPATSTSNTWDTEDNGNVAAHEFGHLFGLFDEYEGGALNPGGLKDGTSIMGVSPTASGAPPKARHYQGFLDWLKSKSPEQTFTTEPHAAGGVEIIGSYSNFDVVNNSGQGANDFELELGNVEADDITGTFPGFGDTDPEITESGGKTKIRWEGDEIPADQLMHFGVTLKDGVQAESARATWTKDGTEIAFNAGLGIDQYYAAAAGLPDGMSSTIRNTGEQELLVSFRHSEVLFEPLPLDALTVGLEVPWQNGGLFTDPIPLPPGGFIPEIFDLGLGDPIPGAGIGRSVVTQIEVIDPFSGQLLAFFTNQGVGSTVPPTFDLVLGDFNLDNIWDQNDTGLAELALEDPVFYLQQFGLQFEDLLLIGDFNGDGVYDPADLPFIFEFPFDDTLGLPTVWGDLDSDGVLGPDDLILLQAAIDLGLINSPWDFDLDGVATPLDTQFWMEVIFGSVLGDANLDGSVDLLDLSILASNFGGPGIYLDGDFNGDGVVDLLDLSILASNFGFSGGGSSVVLPEPAVFSMLGLGLLLTGRRAA</sequence>